<sequence length="247" mass="28115">MIPSEIMRFVDVNQIKRIHFGRVAIFSSTGLVIPLVKFRPFTTMSEIEVNRWDELSQFVFHKRNFTDLIATNGHSLRDLCLQLGGTNSAQRTNNLVFMEVLGKLKMQKMNGRTKVQILAWPVQDPNAVHANPYTCTGYQQFKQLLMGGSLATIQKLLTPGKPPNNSNTSLSQCRLPMVHTQNLGLLQVPDNSNNSLLWCRLLTLHTQILMLVKVPNNSENYLFWLRLFTLHMQILALLQVPNNSDNS</sequence>
<reference evidence="1" key="1">
    <citation type="submission" date="2021-03" db="EMBL/GenBank/DDBJ databases">
        <title>Draft genome sequence of rust myrtle Austropuccinia psidii MF-1, a brazilian biotype.</title>
        <authorList>
            <person name="Quecine M.C."/>
            <person name="Pachon D.M.R."/>
            <person name="Bonatelli M.L."/>
            <person name="Correr F.H."/>
            <person name="Franceschini L.M."/>
            <person name="Leite T.F."/>
            <person name="Margarido G.R.A."/>
            <person name="Almeida C.A."/>
            <person name="Ferrarezi J.A."/>
            <person name="Labate C.A."/>
        </authorList>
    </citation>
    <scope>NUCLEOTIDE SEQUENCE</scope>
    <source>
        <strain evidence="1">MF-1</strain>
    </source>
</reference>
<dbReference type="AlphaFoldDB" id="A0A9Q3C627"/>
<comment type="caution">
    <text evidence="1">The sequence shown here is derived from an EMBL/GenBank/DDBJ whole genome shotgun (WGS) entry which is preliminary data.</text>
</comment>
<dbReference type="EMBL" id="AVOT02004969">
    <property type="protein sequence ID" value="MBW0477904.1"/>
    <property type="molecule type" value="Genomic_DNA"/>
</dbReference>
<gene>
    <name evidence="1" type="ORF">O181_017619</name>
</gene>
<dbReference type="Proteomes" id="UP000765509">
    <property type="component" value="Unassembled WGS sequence"/>
</dbReference>
<dbReference type="OrthoDB" id="10693625at2759"/>
<organism evidence="1 2">
    <name type="scientific">Austropuccinia psidii MF-1</name>
    <dbReference type="NCBI Taxonomy" id="1389203"/>
    <lineage>
        <taxon>Eukaryota</taxon>
        <taxon>Fungi</taxon>
        <taxon>Dikarya</taxon>
        <taxon>Basidiomycota</taxon>
        <taxon>Pucciniomycotina</taxon>
        <taxon>Pucciniomycetes</taxon>
        <taxon>Pucciniales</taxon>
        <taxon>Sphaerophragmiaceae</taxon>
        <taxon>Austropuccinia</taxon>
    </lineage>
</organism>
<protein>
    <submittedName>
        <fullName evidence="1">Uncharacterized protein</fullName>
    </submittedName>
</protein>
<accession>A0A9Q3C627</accession>
<evidence type="ECO:0000313" key="1">
    <source>
        <dbReference type="EMBL" id="MBW0477904.1"/>
    </source>
</evidence>
<evidence type="ECO:0000313" key="2">
    <source>
        <dbReference type="Proteomes" id="UP000765509"/>
    </source>
</evidence>
<name>A0A9Q3C627_9BASI</name>
<keyword evidence="2" id="KW-1185">Reference proteome</keyword>
<proteinExistence type="predicted"/>